<gene>
    <name evidence="12" type="primary">dapA4</name>
    <name evidence="12" type="ORF">psyc5s11_10030</name>
</gene>
<dbReference type="RefSeq" id="WP_224036581.1">
    <property type="nucleotide sequence ID" value="NZ_AP024849.1"/>
</dbReference>
<sequence length="299" mass="32063">MFKPSGIIPALVTPLDEQGNLMENSLKKIIDYTLEAGVHGVFILGSTGEIYGLTDKQKQRVMEVTVEHVNGKVPVYAGAGEITTNNSIKTAQMAEKVGGISALSVITPYFISPTQDELIDHYTAIANSVKTPIILYGCDGRAHNSIMPETALKLSEVENIIGIKDSSGSSERMDKYLELTKGKEDFSVLCGIDTLIYHGLVNGTKGAIASSANIAPKISVGIYNAFMNGDLKKAEELQNKLVPLRNAYALATFPGLIKEAVQLVGIDVGVALKPVGAISNENRAKLAVVLKDLEVYNIK</sequence>
<dbReference type="PIRSF" id="PIRSF001365">
    <property type="entry name" value="DHDPS"/>
    <property type="match status" value="1"/>
</dbReference>
<accession>A0ABM7SZ95</accession>
<protein>
    <recommendedName>
        <fullName evidence="3 10">4-hydroxy-tetrahydrodipicolinate synthase</fullName>
        <ecNumber evidence="3 10">4.3.3.7</ecNumber>
    </recommendedName>
</protein>
<dbReference type="PRINTS" id="PR00146">
    <property type="entry name" value="DHPICSNTHASE"/>
</dbReference>
<keyword evidence="6" id="KW-0457">Lysine biosynthesis</keyword>
<dbReference type="EC" id="4.3.3.7" evidence="3 10"/>
<dbReference type="CDD" id="cd00408">
    <property type="entry name" value="DHDPS-like"/>
    <property type="match status" value="1"/>
</dbReference>
<comment type="similarity">
    <text evidence="11">Belongs to the DapA family.</text>
</comment>
<dbReference type="PANTHER" id="PTHR42849">
    <property type="entry name" value="N-ACETYLNEURAMINATE LYASE"/>
    <property type="match status" value="1"/>
</dbReference>
<organism evidence="12 13">
    <name type="scientific">Clostridium gelidum</name>
    <dbReference type="NCBI Taxonomy" id="704125"/>
    <lineage>
        <taxon>Bacteria</taxon>
        <taxon>Bacillati</taxon>
        <taxon>Bacillota</taxon>
        <taxon>Clostridia</taxon>
        <taxon>Eubacteriales</taxon>
        <taxon>Clostridiaceae</taxon>
        <taxon>Clostridium</taxon>
    </lineage>
</organism>
<dbReference type="Gene3D" id="3.20.20.70">
    <property type="entry name" value="Aldolase class I"/>
    <property type="match status" value="1"/>
</dbReference>
<dbReference type="EMBL" id="AP024849">
    <property type="protein sequence ID" value="BCZ44936.1"/>
    <property type="molecule type" value="Genomic_DNA"/>
</dbReference>
<dbReference type="InterPro" id="IPR013785">
    <property type="entry name" value="Aldolase_TIM"/>
</dbReference>
<dbReference type="Proteomes" id="UP000824633">
    <property type="component" value="Chromosome"/>
</dbReference>
<evidence type="ECO:0000313" key="13">
    <source>
        <dbReference type="Proteomes" id="UP000824633"/>
    </source>
</evidence>
<dbReference type="SMART" id="SM01130">
    <property type="entry name" value="DHDPS"/>
    <property type="match status" value="1"/>
</dbReference>
<keyword evidence="5" id="KW-0220">Diaminopimelate biosynthesis</keyword>
<keyword evidence="4" id="KW-0028">Amino-acid biosynthesis</keyword>
<evidence type="ECO:0000256" key="2">
    <source>
        <dbReference type="ARBA" id="ARBA00005120"/>
    </source>
</evidence>
<evidence type="ECO:0000256" key="11">
    <source>
        <dbReference type="PIRNR" id="PIRNR001365"/>
    </source>
</evidence>
<evidence type="ECO:0000256" key="5">
    <source>
        <dbReference type="ARBA" id="ARBA00022915"/>
    </source>
</evidence>
<comment type="function">
    <text evidence="1">Catalyzes the condensation of (S)-aspartate-beta-semialdehyde [(S)-ASA] and pyruvate to 4-hydroxy-tetrahydrodipicolinate (HTPA).</text>
</comment>
<evidence type="ECO:0000313" key="12">
    <source>
        <dbReference type="EMBL" id="BCZ44936.1"/>
    </source>
</evidence>
<evidence type="ECO:0000256" key="3">
    <source>
        <dbReference type="ARBA" id="ARBA00012086"/>
    </source>
</evidence>
<comment type="catalytic activity">
    <reaction evidence="9">
        <text>L-aspartate 4-semialdehyde + pyruvate = (2S,4S)-4-hydroxy-2,3,4,5-tetrahydrodipicolinate + H2O + H(+)</text>
        <dbReference type="Rhea" id="RHEA:34171"/>
        <dbReference type="ChEBI" id="CHEBI:15361"/>
        <dbReference type="ChEBI" id="CHEBI:15377"/>
        <dbReference type="ChEBI" id="CHEBI:15378"/>
        <dbReference type="ChEBI" id="CHEBI:67139"/>
        <dbReference type="ChEBI" id="CHEBI:537519"/>
        <dbReference type="EC" id="4.3.3.7"/>
    </reaction>
</comment>
<keyword evidence="7 11" id="KW-0456">Lyase</keyword>
<dbReference type="NCBIfam" id="TIGR00674">
    <property type="entry name" value="dapA"/>
    <property type="match status" value="1"/>
</dbReference>
<reference evidence="13" key="1">
    <citation type="submission" date="2021-07" db="EMBL/GenBank/DDBJ databases">
        <title>Complete genome sequencing of a Clostridium isolate.</title>
        <authorList>
            <person name="Ueki A."/>
            <person name="Tonouchi A."/>
        </authorList>
    </citation>
    <scope>NUCLEOTIDE SEQUENCE [LARGE SCALE GENOMIC DNA]</scope>
    <source>
        <strain evidence="13">C5S11</strain>
    </source>
</reference>
<keyword evidence="8" id="KW-0704">Schiff base</keyword>
<dbReference type="InterPro" id="IPR002220">
    <property type="entry name" value="DapA-like"/>
</dbReference>
<comment type="pathway">
    <text evidence="2">Amino-acid biosynthesis; L-lysine biosynthesis via DAP pathway; (S)-tetrahydrodipicolinate from L-aspartate: step 3/4.</text>
</comment>
<evidence type="ECO:0000256" key="7">
    <source>
        <dbReference type="ARBA" id="ARBA00023239"/>
    </source>
</evidence>
<dbReference type="SUPFAM" id="SSF51569">
    <property type="entry name" value="Aldolase"/>
    <property type="match status" value="1"/>
</dbReference>
<evidence type="ECO:0000256" key="4">
    <source>
        <dbReference type="ARBA" id="ARBA00022605"/>
    </source>
</evidence>
<keyword evidence="13" id="KW-1185">Reference proteome</keyword>
<evidence type="ECO:0000256" key="1">
    <source>
        <dbReference type="ARBA" id="ARBA00003294"/>
    </source>
</evidence>
<evidence type="ECO:0000256" key="10">
    <source>
        <dbReference type="NCBIfam" id="TIGR00674"/>
    </source>
</evidence>
<evidence type="ECO:0000256" key="6">
    <source>
        <dbReference type="ARBA" id="ARBA00023154"/>
    </source>
</evidence>
<name>A0ABM7SZ95_9CLOT</name>
<dbReference type="InterPro" id="IPR005263">
    <property type="entry name" value="DapA"/>
</dbReference>
<proteinExistence type="inferred from homology"/>
<dbReference type="PANTHER" id="PTHR42849:SF1">
    <property type="entry name" value="N-ACETYLNEURAMINATE LYASE"/>
    <property type="match status" value="1"/>
</dbReference>
<dbReference type="Pfam" id="PF00701">
    <property type="entry name" value="DHDPS"/>
    <property type="match status" value="1"/>
</dbReference>
<evidence type="ECO:0000256" key="8">
    <source>
        <dbReference type="ARBA" id="ARBA00023270"/>
    </source>
</evidence>
<evidence type="ECO:0000256" key="9">
    <source>
        <dbReference type="ARBA" id="ARBA00047836"/>
    </source>
</evidence>